<reference evidence="2 3" key="1">
    <citation type="submission" date="2014-06" db="EMBL/GenBank/DDBJ databases">
        <title>Functional and comparative genomic analyses of the Drosophila gut microbiota identify candidate symbiosis factors.</title>
        <authorList>
            <person name="Newell P.D."/>
            <person name="Chaston J.M."/>
            <person name="Douglas A.E."/>
        </authorList>
    </citation>
    <scope>NUCLEOTIDE SEQUENCE [LARGE SCALE GENOMIC DNA]</scope>
    <source>
        <strain evidence="2 3">DmCS_006</strain>
    </source>
</reference>
<keyword evidence="3" id="KW-1185">Reference proteome</keyword>
<accession>A0A094YMF5</accession>
<name>A0A094YMF5_9PROT</name>
<comment type="caution">
    <text evidence="2">The sequence shown here is derived from an EMBL/GenBank/DDBJ whole genome shotgun (WGS) entry which is preliminary data.</text>
</comment>
<dbReference type="AlphaFoldDB" id="A0A094YMF5"/>
<evidence type="ECO:0000256" key="1">
    <source>
        <dbReference type="SAM" id="MobiDB-lite"/>
    </source>
</evidence>
<dbReference type="Proteomes" id="UP000029448">
    <property type="component" value="Unassembled WGS sequence"/>
</dbReference>
<protein>
    <submittedName>
        <fullName evidence="2">Uncharacterized protein</fullName>
    </submittedName>
</protein>
<sequence length="40" mass="4499">MKPSKVFRTCKTDMKAQGKPMRQKTPRPMGNTADPHLTAL</sequence>
<gene>
    <name evidence="2" type="ORF">AtDm6_2133</name>
</gene>
<dbReference type="PATRIC" id="fig|104102.7.peg.2110"/>
<evidence type="ECO:0000313" key="2">
    <source>
        <dbReference type="EMBL" id="KGB22552.1"/>
    </source>
</evidence>
<evidence type="ECO:0000313" key="3">
    <source>
        <dbReference type="Proteomes" id="UP000029448"/>
    </source>
</evidence>
<organism evidence="2 3">
    <name type="scientific">Acetobacter tropicalis</name>
    <dbReference type="NCBI Taxonomy" id="104102"/>
    <lineage>
        <taxon>Bacteria</taxon>
        <taxon>Pseudomonadati</taxon>
        <taxon>Pseudomonadota</taxon>
        <taxon>Alphaproteobacteria</taxon>
        <taxon>Acetobacterales</taxon>
        <taxon>Acetobacteraceae</taxon>
        <taxon>Acetobacter</taxon>
    </lineage>
</organism>
<dbReference type="EMBL" id="JOKM01000075">
    <property type="protein sequence ID" value="KGB22552.1"/>
    <property type="molecule type" value="Genomic_DNA"/>
</dbReference>
<proteinExistence type="predicted"/>
<feature type="region of interest" description="Disordered" evidence="1">
    <location>
        <begin position="13"/>
        <end position="40"/>
    </location>
</feature>